<dbReference type="EMBL" id="BPLR01018006">
    <property type="protein sequence ID" value="GIY96103.1"/>
    <property type="molecule type" value="Genomic_DNA"/>
</dbReference>
<keyword evidence="1" id="KW-1133">Transmembrane helix</keyword>
<dbReference type="AlphaFoldDB" id="A0AAV4XN99"/>
<comment type="caution">
    <text evidence="2">The sequence shown here is derived from an EMBL/GenBank/DDBJ whole genome shotgun (WGS) entry which is preliminary data.</text>
</comment>
<keyword evidence="1" id="KW-0472">Membrane</keyword>
<reference evidence="2 3" key="1">
    <citation type="submission" date="2021-06" db="EMBL/GenBank/DDBJ databases">
        <title>Caerostris extrusa draft genome.</title>
        <authorList>
            <person name="Kono N."/>
            <person name="Arakawa K."/>
        </authorList>
    </citation>
    <scope>NUCLEOTIDE SEQUENCE [LARGE SCALE GENOMIC DNA]</scope>
</reference>
<keyword evidence="3" id="KW-1185">Reference proteome</keyword>
<dbReference type="Proteomes" id="UP001054945">
    <property type="component" value="Unassembled WGS sequence"/>
</dbReference>
<evidence type="ECO:0000313" key="2">
    <source>
        <dbReference type="EMBL" id="GIY96103.1"/>
    </source>
</evidence>
<protein>
    <submittedName>
        <fullName evidence="2">Uncharacterized protein</fullName>
    </submittedName>
</protein>
<evidence type="ECO:0000313" key="3">
    <source>
        <dbReference type="Proteomes" id="UP001054945"/>
    </source>
</evidence>
<proteinExistence type="predicted"/>
<name>A0AAV4XN99_CAEEX</name>
<sequence length="85" mass="9896">MINVTASIIDYDKRREDFISEILRLTLFFFFLFLVCLPSSGFHQHCERFPDAESRLLTEGGCVLPETGTVPSQCLQIFTWLERCF</sequence>
<organism evidence="2 3">
    <name type="scientific">Caerostris extrusa</name>
    <name type="common">Bark spider</name>
    <name type="synonym">Caerostris bankana</name>
    <dbReference type="NCBI Taxonomy" id="172846"/>
    <lineage>
        <taxon>Eukaryota</taxon>
        <taxon>Metazoa</taxon>
        <taxon>Ecdysozoa</taxon>
        <taxon>Arthropoda</taxon>
        <taxon>Chelicerata</taxon>
        <taxon>Arachnida</taxon>
        <taxon>Araneae</taxon>
        <taxon>Araneomorphae</taxon>
        <taxon>Entelegynae</taxon>
        <taxon>Araneoidea</taxon>
        <taxon>Araneidae</taxon>
        <taxon>Caerostris</taxon>
    </lineage>
</organism>
<keyword evidence="1" id="KW-0812">Transmembrane</keyword>
<feature type="transmembrane region" description="Helical" evidence="1">
    <location>
        <begin position="22"/>
        <end position="42"/>
    </location>
</feature>
<accession>A0AAV4XN99</accession>
<evidence type="ECO:0000256" key="1">
    <source>
        <dbReference type="SAM" id="Phobius"/>
    </source>
</evidence>
<gene>
    <name evidence="2" type="ORF">CEXT_133041</name>
</gene>